<evidence type="ECO:0000256" key="2">
    <source>
        <dbReference type="SAM" id="MobiDB-lite"/>
    </source>
</evidence>
<feature type="region of interest" description="Disordered" evidence="2">
    <location>
        <begin position="177"/>
        <end position="214"/>
    </location>
</feature>
<evidence type="ECO:0000256" key="1">
    <source>
        <dbReference type="SAM" id="Coils"/>
    </source>
</evidence>
<feature type="coiled-coil region" evidence="1">
    <location>
        <begin position="320"/>
        <end position="395"/>
    </location>
</feature>
<reference evidence="3" key="1">
    <citation type="journal article" date="2020" name="New Phytol.">
        <title>Comparative genomics reveals dynamic genome evolution in host specialist ectomycorrhizal fungi.</title>
        <authorList>
            <person name="Lofgren L.A."/>
            <person name="Nguyen N.H."/>
            <person name="Vilgalys R."/>
            <person name="Ruytinx J."/>
            <person name="Liao H.L."/>
            <person name="Branco S."/>
            <person name="Kuo A."/>
            <person name="LaButti K."/>
            <person name="Lipzen A."/>
            <person name="Andreopoulos W."/>
            <person name="Pangilinan J."/>
            <person name="Riley R."/>
            <person name="Hundley H."/>
            <person name="Na H."/>
            <person name="Barry K."/>
            <person name="Grigoriev I.V."/>
            <person name="Stajich J.E."/>
            <person name="Kennedy P.G."/>
        </authorList>
    </citation>
    <scope>NUCLEOTIDE SEQUENCE</scope>
    <source>
        <strain evidence="3">FC203</strain>
    </source>
</reference>
<name>A0AAD4DV95_9AGAM</name>
<dbReference type="GeneID" id="64671836"/>
<organism evidence="3 4">
    <name type="scientific">Suillus fuscotomentosus</name>
    <dbReference type="NCBI Taxonomy" id="1912939"/>
    <lineage>
        <taxon>Eukaryota</taxon>
        <taxon>Fungi</taxon>
        <taxon>Dikarya</taxon>
        <taxon>Basidiomycota</taxon>
        <taxon>Agaricomycotina</taxon>
        <taxon>Agaricomycetes</taxon>
        <taxon>Agaricomycetidae</taxon>
        <taxon>Boletales</taxon>
        <taxon>Suillineae</taxon>
        <taxon>Suillaceae</taxon>
        <taxon>Suillus</taxon>
    </lineage>
</organism>
<dbReference type="RefSeq" id="XP_041220033.1">
    <property type="nucleotide sequence ID" value="XM_041377538.1"/>
</dbReference>
<sequence>MLDDPSSKAYLRERKWSIKSQARPPSIGRLTHLRQGHIVCPWVRSFVLTFWPVAPDGGALEKNYAGITNPTATPPLVFTTEIIKMMAEISALTDVYWYMGVPFNDTQHWRLQIAEVGEAMLGNYLIGLQVREFALVRLSLRSLVCPRVRSFTLACPRVPSFALAFPRLSVFSFRVPSKSGNSNDKARQEDSDDEEDEEDLTQEEHNEEEEQRFEELNGEAIRQRLEQKRNTFGINFIIGHIYASQFFLRGTQLSQLSEEYDACLDNINQTKKVLHQKKQVPPDLRAAFKEASVRFEEASKAREQRCKVDELKKELAWAHVAATQAEMEAKLEEVAKAERRLRKIEAEMKTAESQFQLASDAVEQFDKADSALGDIDHLTKQRDDLQEKMRGNRVKIGNFKVYIPILLLYLSDMIVFS</sequence>
<evidence type="ECO:0000313" key="4">
    <source>
        <dbReference type="Proteomes" id="UP001195769"/>
    </source>
</evidence>
<dbReference type="Proteomes" id="UP001195769">
    <property type="component" value="Unassembled WGS sequence"/>
</dbReference>
<keyword evidence="4" id="KW-1185">Reference proteome</keyword>
<proteinExistence type="predicted"/>
<gene>
    <name evidence="3" type="ORF">F5891DRAFT_985074</name>
</gene>
<comment type="caution">
    <text evidence="3">The sequence shown here is derived from an EMBL/GenBank/DDBJ whole genome shotgun (WGS) entry which is preliminary data.</text>
</comment>
<dbReference type="AlphaFoldDB" id="A0AAD4DV95"/>
<evidence type="ECO:0000313" key="3">
    <source>
        <dbReference type="EMBL" id="KAG1894457.1"/>
    </source>
</evidence>
<accession>A0AAD4DV95</accession>
<dbReference type="Gene3D" id="1.10.287.1490">
    <property type="match status" value="1"/>
</dbReference>
<keyword evidence="1" id="KW-0175">Coiled coil</keyword>
<protein>
    <submittedName>
        <fullName evidence="3">Uncharacterized protein</fullName>
    </submittedName>
</protein>
<feature type="compositionally biased region" description="Acidic residues" evidence="2">
    <location>
        <begin position="190"/>
        <end position="212"/>
    </location>
</feature>
<dbReference type="EMBL" id="JABBWK010000080">
    <property type="protein sequence ID" value="KAG1894457.1"/>
    <property type="molecule type" value="Genomic_DNA"/>
</dbReference>